<comment type="subcellular location">
    <subcellularLocation>
        <location evidence="1">Nucleus</location>
    </subcellularLocation>
</comment>
<dbReference type="RefSeq" id="XP_014674057.1">
    <property type="nucleotide sequence ID" value="XM_014818571.1"/>
</dbReference>
<feature type="region of interest" description="Disordered" evidence="3">
    <location>
        <begin position="1"/>
        <end position="32"/>
    </location>
</feature>
<gene>
    <name evidence="6" type="primary">LOC106814274</name>
</gene>
<dbReference type="InterPro" id="IPR025398">
    <property type="entry name" value="DUF4371"/>
</dbReference>
<dbReference type="InterPro" id="IPR052958">
    <property type="entry name" value="IFN-induced_PKR_regulator"/>
</dbReference>
<keyword evidence="2" id="KW-0539">Nucleus</keyword>
<accession>A0ABM1EPD6</accession>
<proteinExistence type="predicted"/>
<dbReference type="SUPFAM" id="SSF53098">
    <property type="entry name" value="Ribonuclease H-like"/>
    <property type="match status" value="1"/>
</dbReference>
<reference evidence="6" key="1">
    <citation type="submission" date="2025-08" db="UniProtKB">
        <authorList>
            <consortium name="RefSeq"/>
        </authorList>
    </citation>
    <scope>IDENTIFICATION</scope>
</reference>
<evidence type="ECO:0000256" key="1">
    <source>
        <dbReference type="ARBA" id="ARBA00004123"/>
    </source>
</evidence>
<dbReference type="Gene3D" id="2.40.50.40">
    <property type="match status" value="1"/>
</dbReference>
<feature type="compositionally biased region" description="Basic and acidic residues" evidence="3">
    <location>
        <begin position="54"/>
        <end position="68"/>
    </location>
</feature>
<dbReference type="InterPro" id="IPR008251">
    <property type="entry name" value="Chromo_shadow_dom"/>
</dbReference>
<feature type="compositionally biased region" description="Basic and acidic residues" evidence="3">
    <location>
        <begin position="1"/>
        <end position="10"/>
    </location>
</feature>
<dbReference type="PROSITE" id="PS50013">
    <property type="entry name" value="CHROMO_2"/>
    <property type="match status" value="1"/>
</dbReference>
<dbReference type="Proteomes" id="UP000695022">
    <property type="component" value="Unplaced"/>
</dbReference>
<evidence type="ECO:0000256" key="3">
    <source>
        <dbReference type="SAM" id="MobiDB-lite"/>
    </source>
</evidence>
<evidence type="ECO:0000256" key="2">
    <source>
        <dbReference type="ARBA" id="ARBA00023242"/>
    </source>
</evidence>
<dbReference type="Pfam" id="PF01393">
    <property type="entry name" value="Chromo_shadow"/>
    <property type="match status" value="1"/>
</dbReference>
<evidence type="ECO:0000313" key="5">
    <source>
        <dbReference type="Proteomes" id="UP000695022"/>
    </source>
</evidence>
<feature type="region of interest" description="Disordered" evidence="3">
    <location>
        <begin position="54"/>
        <end position="99"/>
    </location>
</feature>
<dbReference type="InterPro" id="IPR000953">
    <property type="entry name" value="Chromo/chromo_shadow_dom"/>
</dbReference>
<dbReference type="PANTHER" id="PTHR46289:SF16">
    <property type="entry name" value="52 KDA REPRESSOR OF THE INHIBITOR OF THE PROTEIN KINASE"/>
    <property type="match status" value="1"/>
</dbReference>
<protein>
    <submittedName>
        <fullName evidence="6">52 kDa repressor of the inhibitor of the protein kinase-like</fullName>
    </submittedName>
</protein>
<dbReference type="InterPro" id="IPR012337">
    <property type="entry name" value="RNaseH-like_sf"/>
</dbReference>
<evidence type="ECO:0000259" key="4">
    <source>
        <dbReference type="PROSITE" id="PS50013"/>
    </source>
</evidence>
<organism evidence="5 6">
    <name type="scientific">Priapulus caudatus</name>
    <name type="common">Priapulid worm</name>
    <dbReference type="NCBI Taxonomy" id="37621"/>
    <lineage>
        <taxon>Eukaryota</taxon>
        <taxon>Metazoa</taxon>
        <taxon>Ecdysozoa</taxon>
        <taxon>Scalidophora</taxon>
        <taxon>Priapulida</taxon>
        <taxon>Priapulimorpha</taxon>
        <taxon>Priapulimorphida</taxon>
        <taxon>Priapulidae</taxon>
        <taxon>Priapulus</taxon>
    </lineage>
</organism>
<name>A0ABM1EPD6_PRICU</name>
<sequence>MPEFKRKLEEEKETEEDSSNSRGFAQGLRPERIIGATQSSGELMFLMKWEGNPCKDEDVASHKGDHTPKATKQPQPPMSRAVDPSAKDSSASDLEAQEPDDAITYTPAEAETTDGAFCLPCALFVEEKREHLGLLVNKPFRKWSKKKDTINPHAECLYHTRAMQVADGLIHSIETLQSTIPALSDARVKENIGRNRHCEMCHRSCAVMQQTMHRVTQEQGIPQERRKSQQFLCPHETDENHNPILRAHLDSPILKNATYVSTKIQNEVINIMDKDMILVQIVSEVNSAVYYSVLADETTSHNKEQLSLCIRFVDKCKDIKEEFVRFSGLHRTTGYHIAQEMKSVLAEIGLDISNMRGQGYDGAAAMSSERIGVQKLIRDDAPKAVYMHCNGHCLNLVIGHACSNTDVRNMIDKLKAVCLYFKYSPKRQGLLEHIITKNAPGSKRKPLLNLCKTRWAERQEAYTHVNDSYPHLVTAFEKIAHRLHSDILDDDILLFRAAWDAKSKQDAVSILASITSFGFIMTFNVVYYSLAHLEVITVKLQKSALDIFKAHEFEMVQEFTDYFRMRRNTVDDAMKDMFTTSMQMAGKVDVVPSMPRINAWQINRGNTPAESVDEYYKQNLLIPFTDHIVTKLEAQFSGLQTTASKLLGLVPTLLVENIDISEVVDMYEDDLPTPHLVATELDRWKHKFTNVADKPISLAQALKNL</sequence>
<dbReference type="InterPro" id="IPR016197">
    <property type="entry name" value="Chromo-like_dom_sf"/>
</dbReference>
<dbReference type="PANTHER" id="PTHR46289">
    <property type="entry name" value="52 KDA REPRESSOR OF THE INHIBITOR OF THE PROTEIN KINASE-LIKE PROTEIN-RELATED"/>
    <property type="match status" value="1"/>
</dbReference>
<dbReference type="SUPFAM" id="SSF54160">
    <property type="entry name" value="Chromo domain-like"/>
    <property type="match status" value="1"/>
</dbReference>
<feature type="domain" description="Chromo" evidence="4">
    <location>
        <begin position="28"/>
        <end position="51"/>
    </location>
</feature>
<dbReference type="GeneID" id="106814274"/>
<dbReference type="Pfam" id="PF14291">
    <property type="entry name" value="DUF4371"/>
    <property type="match status" value="1"/>
</dbReference>
<keyword evidence="5" id="KW-1185">Reference proteome</keyword>
<evidence type="ECO:0000313" key="6">
    <source>
        <dbReference type="RefSeq" id="XP_014674057.1"/>
    </source>
</evidence>